<keyword evidence="5" id="KW-1185">Reference proteome</keyword>
<organism evidence="4 5">
    <name type="scientific">Gigaspora rosea</name>
    <dbReference type="NCBI Taxonomy" id="44941"/>
    <lineage>
        <taxon>Eukaryota</taxon>
        <taxon>Fungi</taxon>
        <taxon>Fungi incertae sedis</taxon>
        <taxon>Mucoromycota</taxon>
        <taxon>Glomeromycotina</taxon>
        <taxon>Glomeromycetes</taxon>
        <taxon>Diversisporales</taxon>
        <taxon>Gigasporaceae</taxon>
        <taxon>Gigaspora</taxon>
    </lineage>
</organism>
<evidence type="ECO:0000256" key="1">
    <source>
        <dbReference type="ARBA" id="ARBA00022723"/>
    </source>
</evidence>
<dbReference type="InterPro" id="IPR002058">
    <property type="entry name" value="PAP_assoc"/>
</dbReference>
<evidence type="ECO:0000313" key="4">
    <source>
        <dbReference type="EMBL" id="RIB06765.1"/>
    </source>
</evidence>
<dbReference type="Pfam" id="PF03828">
    <property type="entry name" value="PAP_assoc"/>
    <property type="match status" value="1"/>
</dbReference>
<dbReference type="OrthoDB" id="273917at2759"/>
<keyword evidence="2" id="KW-0460">Magnesium</keyword>
<comment type="caution">
    <text evidence="4">The sequence shown here is derived from an EMBL/GenBank/DDBJ whole genome shotgun (WGS) entry which is preliminary data.</text>
</comment>
<evidence type="ECO:0000259" key="3">
    <source>
        <dbReference type="Pfam" id="PF03828"/>
    </source>
</evidence>
<feature type="domain" description="PAP-associated" evidence="3">
    <location>
        <begin position="75"/>
        <end position="126"/>
    </location>
</feature>
<proteinExistence type="predicted"/>
<dbReference type="Proteomes" id="UP000266673">
    <property type="component" value="Unassembled WGS sequence"/>
</dbReference>
<dbReference type="AlphaFoldDB" id="A0A397U8Y5"/>
<dbReference type="EMBL" id="QKWP01001762">
    <property type="protein sequence ID" value="RIB06765.1"/>
    <property type="molecule type" value="Genomic_DNA"/>
</dbReference>
<gene>
    <name evidence="4" type="ORF">C2G38_2046535</name>
</gene>
<accession>A0A397U8Y5</accession>
<sequence length="127" mass="14985">MYLKGPLEHNVGIDQEKKTNQVFIEKKLISFFEHCFLRFFAQDQDYRVGAGHHGKLYPEIQTGRIILMTKILNIIKFFELYGIDFNYKQLAIRVERDDNLGVDVGYYKKGNEPWLQNVQKNCIQDPV</sequence>
<keyword evidence="1" id="KW-0479">Metal-binding</keyword>
<dbReference type="Gene3D" id="1.10.1410.10">
    <property type="match status" value="1"/>
</dbReference>
<evidence type="ECO:0000256" key="2">
    <source>
        <dbReference type="ARBA" id="ARBA00022842"/>
    </source>
</evidence>
<name>A0A397U8Y5_9GLOM</name>
<dbReference type="GO" id="GO:0046872">
    <property type="term" value="F:metal ion binding"/>
    <property type="evidence" value="ECO:0007669"/>
    <property type="project" value="UniProtKB-KW"/>
</dbReference>
<evidence type="ECO:0000313" key="5">
    <source>
        <dbReference type="Proteomes" id="UP000266673"/>
    </source>
</evidence>
<reference evidence="4 5" key="1">
    <citation type="submission" date="2018-06" db="EMBL/GenBank/DDBJ databases">
        <title>Comparative genomics reveals the genomic features of Rhizophagus irregularis, R. cerebriforme, R. diaphanum and Gigaspora rosea, and their symbiotic lifestyle signature.</title>
        <authorList>
            <person name="Morin E."/>
            <person name="San Clemente H."/>
            <person name="Chen E.C.H."/>
            <person name="De La Providencia I."/>
            <person name="Hainaut M."/>
            <person name="Kuo A."/>
            <person name="Kohler A."/>
            <person name="Murat C."/>
            <person name="Tang N."/>
            <person name="Roy S."/>
            <person name="Loubradou J."/>
            <person name="Henrissat B."/>
            <person name="Grigoriev I.V."/>
            <person name="Corradi N."/>
            <person name="Roux C."/>
            <person name="Martin F.M."/>
        </authorList>
    </citation>
    <scope>NUCLEOTIDE SEQUENCE [LARGE SCALE GENOMIC DNA]</scope>
    <source>
        <strain evidence="4 5">DAOM 194757</strain>
    </source>
</reference>
<protein>
    <recommendedName>
        <fullName evidence="3">PAP-associated domain-containing protein</fullName>
    </recommendedName>
</protein>